<feature type="domain" description="SnoaL-like" evidence="1">
    <location>
        <begin position="3"/>
        <end position="95"/>
    </location>
</feature>
<gene>
    <name evidence="2" type="ORF">AKJ09_04419</name>
</gene>
<dbReference type="Pfam" id="PF12680">
    <property type="entry name" value="SnoaL_2"/>
    <property type="match status" value="1"/>
</dbReference>
<reference evidence="2 3" key="1">
    <citation type="submission" date="2015-08" db="EMBL/GenBank/DDBJ databases">
        <authorList>
            <person name="Babu N.S."/>
            <person name="Beckwith C.J."/>
            <person name="Beseler K.G."/>
            <person name="Brison A."/>
            <person name="Carone J.V."/>
            <person name="Caskin T.P."/>
            <person name="Diamond M."/>
            <person name="Durham M.E."/>
            <person name="Foxe J.M."/>
            <person name="Go M."/>
            <person name="Henderson B.A."/>
            <person name="Jones I.B."/>
            <person name="McGettigan J.A."/>
            <person name="Micheletti S.J."/>
            <person name="Nasrallah M.E."/>
            <person name="Ortiz D."/>
            <person name="Piller C.R."/>
            <person name="Privatt S.R."/>
            <person name="Schneider S.L."/>
            <person name="Sharp S."/>
            <person name="Smith T.C."/>
            <person name="Stanton J.D."/>
            <person name="Ullery H.E."/>
            <person name="Wilson R.J."/>
            <person name="Serrano M.G."/>
            <person name="Buck G."/>
            <person name="Lee V."/>
            <person name="Wang Y."/>
            <person name="Carvalho R."/>
            <person name="Voegtly L."/>
            <person name="Shi R."/>
            <person name="Duckworth R."/>
            <person name="Johnson A."/>
            <person name="Loviza R."/>
            <person name="Walstead R."/>
            <person name="Shah Z."/>
            <person name="Kiflezghi M."/>
            <person name="Wade K."/>
            <person name="Ball S.L."/>
            <person name="Bradley K.W."/>
            <person name="Asai D.J."/>
            <person name="Bowman C.A."/>
            <person name="Russell D.A."/>
            <person name="Pope W.H."/>
            <person name="Jacobs-Sera D."/>
            <person name="Hendrix R.W."/>
            <person name="Hatfull G.F."/>
        </authorList>
    </citation>
    <scope>NUCLEOTIDE SEQUENCE [LARGE SCALE GENOMIC DNA]</scope>
    <source>
        <strain evidence="2 3">DSM 27648</strain>
    </source>
</reference>
<name>A0A0K1PW60_9BACT</name>
<accession>A0A0K1PW60</accession>
<sequence length="122" mass="13351">MDKFRKAVEARDADALVASLAEDVVFRSPVVFKPYQGREMVGHLLRAVLRIFTDFEYVSELGDGKGKTALEFKAKVGGRDIQGIDLGTVNEAGLVTELTVFVRPFSATQALMEAMRAELGLS</sequence>
<evidence type="ECO:0000259" key="1">
    <source>
        <dbReference type="Pfam" id="PF12680"/>
    </source>
</evidence>
<dbReference type="EMBL" id="CP012333">
    <property type="protein sequence ID" value="AKU97755.1"/>
    <property type="molecule type" value="Genomic_DNA"/>
</dbReference>
<organism evidence="2 3">
    <name type="scientific">Labilithrix luteola</name>
    <dbReference type="NCBI Taxonomy" id="1391654"/>
    <lineage>
        <taxon>Bacteria</taxon>
        <taxon>Pseudomonadati</taxon>
        <taxon>Myxococcota</taxon>
        <taxon>Polyangia</taxon>
        <taxon>Polyangiales</taxon>
        <taxon>Labilitrichaceae</taxon>
        <taxon>Labilithrix</taxon>
    </lineage>
</organism>
<keyword evidence="3" id="KW-1185">Reference proteome</keyword>
<proteinExistence type="predicted"/>
<dbReference type="STRING" id="1391654.AKJ09_04419"/>
<dbReference type="RefSeq" id="WP_146648847.1">
    <property type="nucleotide sequence ID" value="NZ_CP012333.1"/>
</dbReference>
<dbReference type="AlphaFoldDB" id="A0A0K1PW60"/>
<evidence type="ECO:0000313" key="3">
    <source>
        <dbReference type="Proteomes" id="UP000064967"/>
    </source>
</evidence>
<dbReference type="PATRIC" id="fig|1391654.3.peg.4478"/>
<protein>
    <recommendedName>
        <fullName evidence="1">SnoaL-like domain-containing protein</fullName>
    </recommendedName>
</protein>
<dbReference type="Proteomes" id="UP000064967">
    <property type="component" value="Chromosome"/>
</dbReference>
<dbReference type="OrthoDB" id="1163083at2"/>
<dbReference type="SUPFAM" id="SSF54427">
    <property type="entry name" value="NTF2-like"/>
    <property type="match status" value="1"/>
</dbReference>
<dbReference type="InterPro" id="IPR037401">
    <property type="entry name" value="SnoaL-like"/>
</dbReference>
<evidence type="ECO:0000313" key="2">
    <source>
        <dbReference type="EMBL" id="AKU97755.1"/>
    </source>
</evidence>
<dbReference type="KEGG" id="llu:AKJ09_04419"/>
<dbReference type="Gene3D" id="3.10.450.50">
    <property type="match status" value="1"/>
</dbReference>
<dbReference type="InterPro" id="IPR032710">
    <property type="entry name" value="NTF2-like_dom_sf"/>
</dbReference>